<evidence type="ECO:0000256" key="4">
    <source>
        <dbReference type="SAM" id="Phobius"/>
    </source>
</evidence>
<keyword evidence="4" id="KW-0472">Membrane</keyword>
<protein>
    <submittedName>
        <fullName evidence="6">Helix-turn-helix domain-containing protein</fullName>
    </submittedName>
</protein>
<feature type="domain" description="HTH araC/xylS-type" evidence="5">
    <location>
        <begin position="244"/>
        <end position="352"/>
    </location>
</feature>
<feature type="transmembrane region" description="Helical" evidence="4">
    <location>
        <begin position="36"/>
        <end position="54"/>
    </location>
</feature>
<keyword evidence="2" id="KW-0238">DNA-binding</keyword>
<evidence type="ECO:0000256" key="2">
    <source>
        <dbReference type="ARBA" id="ARBA00023125"/>
    </source>
</evidence>
<dbReference type="PANTHER" id="PTHR43280">
    <property type="entry name" value="ARAC-FAMILY TRANSCRIPTIONAL REGULATOR"/>
    <property type="match status" value="1"/>
</dbReference>
<dbReference type="RefSeq" id="WP_235314201.1">
    <property type="nucleotide sequence ID" value="NZ_JAKGAS010000014.1"/>
</dbReference>
<comment type="caution">
    <text evidence="6">The sequence shown here is derived from an EMBL/GenBank/DDBJ whole genome shotgun (WGS) entry which is preliminary data.</text>
</comment>
<sequence length="353" mass="40574">MQQLSSFLAHSAFSLMALCVLLLLPRYICQLNYRKNRSIILFSVSMLCGCGYLISESFGPLTNMSVLWWLEYISGNALPGVFWLTSISIFSEKHELEYWQYALASSTLLIPLTSTLAQLILGFDLKELPAFWGLVTYGALIIELVLIVYALVVAMKTWQSDLVQDRRYIRGSVVVFAAMYILLVIVSEQLFNLDWIWLDTVKHLLLLILIITVDLVLFSLKDGVLFEGPKRFSPPLKINKTQSPELQRIIHCMLSEKFYQNEGVTISLLSRHLSIHEYKLRQLINGELEFRNFNDFLNFYRIKEVTENLSKPEDSHIPVLTLALDSGFRSLSSFNKAFKNTHGITPTEFRNRI</sequence>
<organism evidence="6 7">
    <name type="scientific">Paraglaciecola algarum</name>
    <dbReference type="NCBI Taxonomy" id="3050085"/>
    <lineage>
        <taxon>Bacteria</taxon>
        <taxon>Pseudomonadati</taxon>
        <taxon>Pseudomonadota</taxon>
        <taxon>Gammaproteobacteria</taxon>
        <taxon>Alteromonadales</taxon>
        <taxon>Alteromonadaceae</taxon>
        <taxon>Paraglaciecola</taxon>
    </lineage>
</organism>
<dbReference type="InterPro" id="IPR009057">
    <property type="entry name" value="Homeodomain-like_sf"/>
</dbReference>
<dbReference type="Gene3D" id="1.10.10.60">
    <property type="entry name" value="Homeodomain-like"/>
    <property type="match status" value="1"/>
</dbReference>
<keyword evidence="4" id="KW-1133">Transmembrane helix</keyword>
<evidence type="ECO:0000256" key="3">
    <source>
        <dbReference type="ARBA" id="ARBA00023163"/>
    </source>
</evidence>
<gene>
    <name evidence="6" type="ORF">L0668_18440</name>
</gene>
<feature type="transmembrane region" description="Helical" evidence="4">
    <location>
        <begin position="6"/>
        <end position="24"/>
    </location>
</feature>
<dbReference type="InterPro" id="IPR018060">
    <property type="entry name" value="HTH_AraC"/>
</dbReference>
<dbReference type="PANTHER" id="PTHR43280:SF29">
    <property type="entry name" value="ARAC-FAMILY TRANSCRIPTIONAL REGULATOR"/>
    <property type="match status" value="1"/>
</dbReference>
<proteinExistence type="predicted"/>
<keyword evidence="7" id="KW-1185">Reference proteome</keyword>
<dbReference type="InterPro" id="IPR020449">
    <property type="entry name" value="Tscrpt_reg_AraC-type_HTH"/>
</dbReference>
<dbReference type="PROSITE" id="PS00041">
    <property type="entry name" value="HTH_ARAC_FAMILY_1"/>
    <property type="match status" value="1"/>
</dbReference>
<dbReference type="InterPro" id="IPR018062">
    <property type="entry name" value="HTH_AraC-typ_CS"/>
</dbReference>
<dbReference type="PROSITE" id="PS01124">
    <property type="entry name" value="HTH_ARAC_FAMILY_2"/>
    <property type="match status" value="1"/>
</dbReference>
<feature type="transmembrane region" description="Helical" evidence="4">
    <location>
        <begin position="102"/>
        <end position="123"/>
    </location>
</feature>
<dbReference type="Proteomes" id="UP001521137">
    <property type="component" value="Unassembled WGS sequence"/>
</dbReference>
<dbReference type="SMART" id="SM00342">
    <property type="entry name" value="HTH_ARAC"/>
    <property type="match status" value="1"/>
</dbReference>
<reference evidence="6 7" key="1">
    <citation type="submission" date="2022-01" db="EMBL/GenBank/DDBJ databases">
        <title>Paraglaciecola sp. G1-23.</title>
        <authorList>
            <person name="Jin M.S."/>
            <person name="Han D.M."/>
            <person name="Kim H.M."/>
            <person name="Jeon C.O."/>
        </authorList>
    </citation>
    <scope>NUCLEOTIDE SEQUENCE [LARGE SCALE GENOMIC DNA]</scope>
    <source>
        <strain evidence="6 7">G1-23</strain>
    </source>
</reference>
<dbReference type="SUPFAM" id="SSF46689">
    <property type="entry name" value="Homeodomain-like"/>
    <property type="match status" value="1"/>
</dbReference>
<evidence type="ECO:0000313" key="6">
    <source>
        <dbReference type="EMBL" id="MCF2950100.1"/>
    </source>
</evidence>
<evidence type="ECO:0000313" key="7">
    <source>
        <dbReference type="Proteomes" id="UP001521137"/>
    </source>
</evidence>
<accession>A0ABS9DCN0</accession>
<keyword evidence="1" id="KW-0805">Transcription regulation</keyword>
<feature type="transmembrane region" description="Helical" evidence="4">
    <location>
        <begin position="66"/>
        <end position="90"/>
    </location>
</feature>
<feature type="transmembrane region" description="Helical" evidence="4">
    <location>
        <begin position="203"/>
        <end position="220"/>
    </location>
</feature>
<dbReference type="Pfam" id="PF12833">
    <property type="entry name" value="HTH_18"/>
    <property type="match status" value="1"/>
</dbReference>
<evidence type="ECO:0000259" key="5">
    <source>
        <dbReference type="PROSITE" id="PS01124"/>
    </source>
</evidence>
<dbReference type="PRINTS" id="PR00032">
    <property type="entry name" value="HTHARAC"/>
</dbReference>
<dbReference type="EMBL" id="JAKGAS010000014">
    <property type="protein sequence ID" value="MCF2950100.1"/>
    <property type="molecule type" value="Genomic_DNA"/>
</dbReference>
<evidence type="ECO:0000256" key="1">
    <source>
        <dbReference type="ARBA" id="ARBA00023015"/>
    </source>
</evidence>
<name>A0ABS9DCN0_9ALTE</name>
<feature type="transmembrane region" description="Helical" evidence="4">
    <location>
        <begin position="129"/>
        <end position="152"/>
    </location>
</feature>
<feature type="transmembrane region" description="Helical" evidence="4">
    <location>
        <begin position="173"/>
        <end position="191"/>
    </location>
</feature>
<keyword evidence="3" id="KW-0804">Transcription</keyword>
<keyword evidence="4" id="KW-0812">Transmembrane</keyword>